<dbReference type="STRING" id="284811.Q755S8"/>
<dbReference type="InParanoid" id="Q755S8"/>
<reference evidence="3" key="2">
    <citation type="journal article" date="2013" name="G3 (Bethesda)">
        <title>Genomes of Ashbya fungi isolated from insects reveal four mating-type loci, numerous translocations, lack of transposons, and distinct gene duplications.</title>
        <authorList>
            <person name="Dietrich F.S."/>
            <person name="Voegeli S."/>
            <person name="Kuo S."/>
            <person name="Philippsen P."/>
        </authorList>
    </citation>
    <scope>GENOME REANNOTATION</scope>
    <source>
        <strain evidence="3">ATCC 10895 / CBS 109.51 / FGSC 9923 / NRRL Y-1056</strain>
    </source>
</reference>
<dbReference type="GO" id="GO:0005634">
    <property type="term" value="C:nucleus"/>
    <property type="evidence" value="ECO:0000318"/>
    <property type="project" value="GO_Central"/>
</dbReference>
<dbReference type="AlphaFoldDB" id="Q755S8"/>
<dbReference type="GO" id="GO:0016538">
    <property type="term" value="F:cyclin-dependent protein serine/threonine kinase regulator activity"/>
    <property type="evidence" value="ECO:0000318"/>
    <property type="project" value="GO_Central"/>
</dbReference>
<proteinExistence type="predicted"/>
<evidence type="ECO:0000313" key="2">
    <source>
        <dbReference type="EMBL" id="AAS53119.1"/>
    </source>
</evidence>
<dbReference type="GO" id="GO:0000307">
    <property type="term" value="C:cyclin-dependent protein kinase holoenzyme complex"/>
    <property type="evidence" value="ECO:0000318"/>
    <property type="project" value="GO_Central"/>
</dbReference>
<dbReference type="RefSeq" id="NP_985295.1">
    <property type="nucleotide sequence ID" value="NM_210649.1"/>
</dbReference>
<feature type="region of interest" description="Disordered" evidence="1">
    <location>
        <begin position="118"/>
        <end position="138"/>
    </location>
</feature>
<dbReference type="OrthoDB" id="244495at2759"/>
<sequence length="448" mass="50022">MASYMYYPNYARAGNGAPCPNMTQGAASGTASDLSGALQTQAPVMHRVLPPMVPYSGYFQRPPSDLASNFDTHLQPSANYGMPNSYLYPVSGKPYMAPPPGLAPPMGIPMLTPSIQTSLPSQLQQQRQQPQARSSQQVNGGVSEVLDYDLDIMTLFIIQNAYLIFGNEEQKAHILEVFHKGVSSVLNATRLPSSTIYYALDYLAKYLGKLPHGIDSIGGDSVNVIYQNLMVAFVLANKFNDDKTFTNRSWSQATGMKVDVINTYEREWLYIFDWRLFEEGFGNYEGYRDAYQMYQLEKKRQRQQQIQPPAALNSYLTLPSGNSVLPPLACQSENYYPPSSPFSQQGYHTPSHSKAMVYSSPPHSDIRSDSYSSYYQPSFTSPMSNASPLPKSYNNYGPYYSQKQPQAGSSSVNSISTNSFWNIPFDRADHYQHAGPPAQGYYCYSTAY</sequence>
<keyword evidence="3" id="KW-1185">Reference proteome</keyword>
<dbReference type="HOGENOM" id="CLU_034017_0_0_1"/>
<feature type="compositionally biased region" description="Low complexity" evidence="1">
    <location>
        <begin position="118"/>
        <end position="137"/>
    </location>
</feature>
<evidence type="ECO:0000256" key="1">
    <source>
        <dbReference type="SAM" id="MobiDB-lite"/>
    </source>
</evidence>
<dbReference type="FunCoup" id="Q755S8">
    <property type="interactions" value="33"/>
</dbReference>
<evidence type="ECO:0000313" key="3">
    <source>
        <dbReference type="Proteomes" id="UP000000591"/>
    </source>
</evidence>
<dbReference type="Proteomes" id="UP000000591">
    <property type="component" value="Chromosome V"/>
</dbReference>
<dbReference type="InterPro" id="IPR013922">
    <property type="entry name" value="Cyclin_PHO80-like"/>
</dbReference>
<dbReference type="KEGG" id="ago:AGOS_AER440C"/>
<dbReference type="GO" id="GO:0019901">
    <property type="term" value="F:protein kinase binding"/>
    <property type="evidence" value="ECO:0007669"/>
    <property type="project" value="InterPro"/>
</dbReference>
<dbReference type="OMA" id="MYYPNYA"/>
<name>Q755S8_EREGS</name>
<accession>Q755S8</accession>
<dbReference type="eggNOG" id="ENOG502RYK1">
    <property type="taxonomic scope" value="Eukaryota"/>
</dbReference>
<dbReference type="Gene3D" id="1.10.472.10">
    <property type="entry name" value="Cyclin-like"/>
    <property type="match status" value="1"/>
</dbReference>
<dbReference type="PANTHER" id="PTHR15615">
    <property type="match status" value="1"/>
</dbReference>
<dbReference type="GeneID" id="4621515"/>
<gene>
    <name evidence="2" type="ORF">AGOS_AER440C</name>
</gene>
<dbReference type="EMBL" id="AE016818">
    <property type="protein sequence ID" value="AAS53119.1"/>
    <property type="molecule type" value="Genomic_DNA"/>
</dbReference>
<dbReference type="PANTHER" id="PTHR15615:SF27">
    <property type="entry name" value="PHO85 CYCLIN CLG1"/>
    <property type="match status" value="1"/>
</dbReference>
<dbReference type="CDD" id="cd20557">
    <property type="entry name" value="CYCLIN_ScPCL1-like"/>
    <property type="match status" value="1"/>
</dbReference>
<organism evidence="2 3">
    <name type="scientific">Eremothecium gossypii (strain ATCC 10895 / CBS 109.51 / FGSC 9923 / NRRL Y-1056)</name>
    <name type="common">Yeast</name>
    <name type="synonym">Ashbya gossypii</name>
    <dbReference type="NCBI Taxonomy" id="284811"/>
    <lineage>
        <taxon>Eukaryota</taxon>
        <taxon>Fungi</taxon>
        <taxon>Dikarya</taxon>
        <taxon>Ascomycota</taxon>
        <taxon>Saccharomycotina</taxon>
        <taxon>Saccharomycetes</taxon>
        <taxon>Saccharomycetales</taxon>
        <taxon>Saccharomycetaceae</taxon>
        <taxon>Eremothecium</taxon>
    </lineage>
</organism>
<reference evidence="2 3" key="1">
    <citation type="journal article" date="2004" name="Science">
        <title>The Ashbya gossypii genome as a tool for mapping the ancient Saccharomyces cerevisiae genome.</title>
        <authorList>
            <person name="Dietrich F.S."/>
            <person name="Voegeli S."/>
            <person name="Brachat S."/>
            <person name="Lerch A."/>
            <person name="Gates K."/>
            <person name="Steiner S."/>
            <person name="Mohr C."/>
            <person name="Pohlmann R."/>
            <person name="Luedi P."/>
            <person name="Choi S."/>
            <person name="Wing R.A."/>
            <person name="Flavier A."/>
            <person name="Gaffney T.D."/>
            <person name="Philippsen P."/>
        </authorList>
    </citation>
    <scope>NUCLEOTIDE SEQUENCE [LARGE SCALE GENOMIC DNA]</scope>
    <source>
        <strain evidence="3">ATCC 10895 / CBS 109.51 / FGSC 9923 / NRRL Y-1056</strain>
    </source>
</reference>
<protein>
    <submittedName>
        <fullName evidence="2">AER440Cp</fullName>
    </submittedName>
</protein>